<name>A0A0D3K6V7_EMIH1</name>
<organism evidence="1 2">
    <name type="scientific">Emiliania huxleyi (strain CCMP1516)</name>
    <dbReference type="NCBI Taxonomy" id="280463"/>
    <lineage>
        <taxon>Eukaryota</taxon>
        <taxon>Haptista</taxon>
        <taxon>Haptophyta</taxon>
        <taxon>Prymnesiophyceae</taxon>
        <taxon>Isochrysidales</taxon>
        <taxon>Noelaerhabdaceae</taxon>
        <taxon>Emiliania</taxon>
    </lineage>
</organism>
<evidence type="ECO:0000313" key="2">
    <source>
        <dbReference type="Proteomes" id="UP000013827"/>
    </source>
</evidence>
<evidence type="ECO:0000313" key="1">
    <source>
        <dbReference type="EnsemblProtists" id="EOD31492"/>
    </source>
</evidence>
<accession>A0A0D3K6V7</accession>
<protein>
    <submittedName>
        <fullName evidence="1">Uncharacterized protein</fullName>
    </submittedName>
</protein>
<proteinExistence type="predicted"/>
<dbReference type="AlphaFoldDB" id="A0A0D3K6V7"/>
<dbReference type="HOGENOM" id="CLU_1879330_0_0_1"/>
<reference evidence="2" key="1">
    <citation type="journal article" date="2013" name="Nature">
        <title>Pan genome of the phytoplankton Emiliania underpins its global distribution.</title>
        <authorList>
            <person name="Read B.A."/>
            <person name="Kegel J."/>
            <person name="Klute M.J."/>
            <person name="Kuo A."/>
            <person name="Lefebvre S.C."/>
            <person name="Maumus F."/>
            <person name="Mayer C."/>
            <person name="Miller J."/>
            <person name="Monier A."/>
            <person name="Salamov A."/>
            <person name="Young J."/>
            <person name="Aguilar M."/>
            <person name="Claverie J.M."/>
            <person name="Frickenhaus S."/>
            <person name="Gonzalez K."/>
            <person name="Herman E.K."/>
            <person name="Lin Y.C."/>
            <person name="Napier J."/>
            <person name="Ogata H."/>
            <person name="Sarno A.F."/>
            <person name="Shmutz J."/>
            <person name="Schroeder D."/>
            <person name="de Vargas C."/>
            <person name="Verret F."/>
            <person name="von Dassow P."/>
            <person name="Valentin K."/>
            <person name="Van de Peer Y."/>
            <person name="Wheeler G."/>
            <person name="Dacks J.B."/>
            <person name="Delwiche C.F."/>
            <person name="Dyhrman S.T."/>
            <person name="Glockner G."/>
            <person name="John U."/>
            <person name="Richards T."/>
            <person name="Worden A.Z."/>
            <person name="Zhang X."/>
            <person name="Grigoriev I.V."/>
            <person name="Allen A.E."/>
            <person name="Bidle K."/>
            <person name="Borodovsky M."/>
            <person name="Bowler C."/>
            <person name="Brownlee C."/>
            <person name="Cock J.M."/>
            <person name="Elias M."/>
            <person name="Gladyshev V.N."/>
            <person name="Groth M."/>
            <person name="Guda C."/>
            <person name="Hadaegh A."/>
            <person name="Iglesias-Rodriguez M.D."/>
            <person name="Jenkins J."/>
            <person name="Jones B.M."/>
            <person name="Lawson T."/>
            <person name="Leese F."/>
            <person name="Lindquist E."/>
            <person name="Lobanov A."/>
            <person name="Lomsadze A."/>
            <person name="Malik S.B."/>
            <person name="Marsh M.E."/>
            <person name="Mackinder L."/>
            <person name="Mock T."/>
            <person name="Mueller-Roeber B."/>
            <person name="Pagarete A."/>
            <person name="Parker M."/>
            <person name="Probert I."/>
            <person name="Quesneville H."/>
            <person name="Raines C."/>
            <person name="Rensing S.A."/>
            <person name="Riano-Pachon D.M."/>
            <person name="Richier S."/>
            <person name="Rokitta S."/>
            <person name="Shiraiwa Y."/>
            <person name="Soanes D.M."/>
            <person name="van der Giezen M."/>
            <person name="Wahlund T.M."/>
            <person name="Williams B."/>
            <person name="Wilson W."/>
            <person name="Wolfe G."/>
            <person name="Wurch L.L."/>
        </authorList>
    </citation>
    <scope>NUCLEOTIDE SEQUENCE</scope>
</reference>
<dbReference type="PaxDb" id="2903-EOD31492"/>
<sequence>MTGGMTSGAATTTLGAVVASSDGTLSHNCPLGDGTMSHGEASNGRIMTGGMMSGAATTIGAEASASATGTIGAMIGTTIPGATMTGATAAARGSLGTAIAGSDRRCTEHKDATHECAMIAPSRAAALTLIRSTLGS</sequence>
<dbReference type="RefSeq" id="XP_005783921.1">
    <property type="nucleotide sequence ID" value="XM_005783864.1"/>
</dbReference>
<dbReference type="GeneID" id="17276766"/>
<dbReference type="Proteomes" id="UP000013827">
    <property type="component" value="Unassembled WGS sequence"/>
</dbReference>
<keyword evidence="2" id="KW-1185">Reference proteome</keyword>
<dbReference type="KEGG" id="ehx:EMIHUDRAFT_231899"/>
<reference evidence="1" key="2">
    <citation type="submission" date="2024-10" db="UniProtKB">
        <authorList>
            <consortium name="EnsemblProtists"/>
        </authorList>
    </citation>
    <scope>IDENTIFICATION</scope>
</reference>
<dbReference type="EnsemblProtists" id="EOD31492">
    <property type="protein sequence ID" value="EOD31492"/>
    <property type="gene ID" value="EMIHUDRAFT_231899"/>
</dbReference>